<gene>
    <name evidence="1" type="ORF">C1E23_15165</name>
</gene>
<evidence type="ECO:0000313" key="2">
    <source>
        <dbReference type="Proteomes" id="UP000291338"/>
    </source>
</evidence>
<accession>A0A4Q7ILS8</accession>
<organism evidence="1 2">
    <name type="scientific">Pseudoalteromonas phenolica</name>
    <dbReference type="NCBI Taxonomy" id="161398"/>
    <lineage>
        <taxon>Bacteria</taxon>
        <taxon>Pseudomonadati</taxon>
        <taxon>Pseudomonadota</taxon>
        <taxon>Gammaproteobacteria</taxon>
        <taxon>Alteromonadales</taxon>
        <taxon>Pseudoalteromonadaceae</taxon>
        <taxon>Pseudoalteromonas</taxon>
    </lineage>
</organism>
<proteinExistence type="predicted"/>
<name>A0A4Q7ILS8_9GAMM</name>
<dbReference type="EMBL" id="PPSX01000062">
    <property type="protein sequence ID" value="RZQ52276.1"/>
    <property type="molecule type" value="Genomic_DNA"/>
</dbReference>
<protein>
    <recommendedName>
        <fullName evidence="3">ABC transporter substrate-binding protein</fullName>
    </recommendedName>
</protein>
<reference evidence="1 2" key="1">
    <citation type="submission" date="2018-01" db="EMBL/GenBank/DDBJ databases">
        <title>Co-occurrence of chitin degradation, pigmentation and bioactivity in marine Pseudoalteromonas.</title>
        <authorList>
            <person name="Paulsen S."/>
            <person name="Gram L."/>
            <person name="Machado H."/>
        </authorList>
    </citation>
    <scope>NUCLEOTIDE SEQUENCE [LARGE SCALE GENOMIC DNA]</scope>
    <source>
        <strain evidence="1 2">S3898</strain>
    </source>
</reference>
<sequence>MPISIETDIYNYAQQVLGEESIESIEHFKHPSCRRDVVEFILVQKAIKFGGLNLEYDFVLGDYDARNIRLIQHGLLLISFDSIWLNEASQYANDVFISEPVIRNGEFYAGIYVAPNKITELTPKLKNGISDLSFVTSEAWHTDVKTLTALKPKNLIIEADWLVMAKMVSSGWVDAMLAPFKPALPFEYTGKNYKIRAIDGVKVALQDSRHFVVSKKHPLGNKTFKALQKGLKQLRQSGYIERAYKECGFLNPLVEDWQEIKAKLD</sequence>
<comment type="caution">
    <text evidence="1">The sequence shown here is derived from an EMBL/GenBank/DDBJ whole genome shotgun (WGS) entry which is preliminary data.</text>
</comment>
<evidence type="ECO:0000313" key="1">
    <source>
        <dbReference type="EMBL" id="RZQ52276.1"/>
    </source>
</evidence>
<dbReference type="Proteomes" id="UP000291338">
    <property type="component" value="Unassembled WGS sequence"/>
</dbReference>
<evidence type="ECO:0008006" key="3">
    <source>
        <dbReference type="Google" id="ProtNLM"/>
    </source>
</evidence>
<dbReference type="SUPFAM" id="SSF53850">
    <property type="entry name" value="Periplasmic binding protein-like II"/>
    <property type="match status" value="1"/>
</dbReference>
<dbReference type="AlphaFoldDB" id="A0A4Q7ILS8"/>